<organism evidence="2 3">
    <name type="scientific">Candidatus Chloroploca asiatica</name>
    <dbReference type="NCBI Taxonomy" id="1506545"/>
    <lineage>
        <taxon>Bacteria</taxon>
        <taxon>Bacillati</taxon>
        <taxon>Chloroflexota</taxon>
        <taxon>Chloroflexia</taxon>
        <taxon>Chloroflexales</taxon>
        <taxon>Chloroflexineae</taxon>
        <taxon>Oscillochloridaceae</taxon>
        <taxon>Candidatus Chloroploca</taxon>
    </lineage>
</organism>
<name>A0A2H3KPY5_9CHLR</name>
<dbReference type="EMBL" id="LYXE01000050">
    <property type="protein sequence ID" value="PDW00267.1"/>
    <property type="molecule type" value="Genomic_DNA"/>
</dbReference>
<comment type="caution">
    <text evidence="2">The sequence shown here is derived from an EMBL/GenBank/DDBJ whole genome shotgun (WGS) entry which is preliminary data.</text>
</comment>
<protein>
    <recommendedName>
        <fullName evidence="1">Thioredoxin domain-containing protein</fullName>
    </recommendedName>
</protein>
<dbReference type="PROSITE" id="PS51352">
    <property type="entry name" value="THIOREDOXIN_2"/>
    <property type="match status" value="1"/>
</dbReference>
<dbReference type="OrthoDB" id="164580at2"/>
<dbReference type="AlphaFoldDB" id="A0A2H3KPY5"/>
<dbReference type="Pfam" id="PF00085">
    <property type="entry name" value="Thioredoxin"/>
    <property type="match status" value="1"/>
</dbReference>
<dbReference type="Proteomes" id="UP000220922">
    <property type="component" value="Unassembled WGS sequence"/>
</dbReference>
<evidence type="ECO:0000313" key="2">
    <source>
        <dbReference type="EMBL" id="PDW00267.1"/>
    </source>
</evidence>
<gene>
    <name evidence="2" type="ORF">A9Q02_10650</name>
</gene>
<evidence type="ECO:0000313" key="3">
    <source>
        <dbReference type="Proteomes" id="UP000220922"/>
    </source>
</evidence>
<dbReference type="InterPro" id="IPR013766">
    <property type="entry name" value="Thioredoxin_domain"/>
</dbReference>
<dbReference type="InterPro" id="IPR036249">
    <property type="entry name" value="Thioredoxin-like_sf"/>
</dbReference>
<accession>A0A2H3KPY5</accession>
<feature type="domain" description="Thioredoxin" evidence="1">
    <location>
        <begin position="1"/>
        <end position="136"/>
    </location>
</feature>
<dbReference type="RefSeq" id="WP_097651226.1">
    <property type="nucleotide sequence ID" value="NZ_LYXE01000050.1"/>
</dbReference>
<dbReference type="Gene3D" id="3.40.30.10">
    <property type="entry name" value="Glutaredoxin"/>
    <property type="match status" value="1"/>
</dbReference>
<reference evidence="2 3" key="1">
    <citation type="submission" date="2016-05" db="EMBL/GenBank/DDBJ databases">
        <authorList>
            <person name="Lavstsen T."/>
            <person name="Jespersen J.S."/>
        </authorList>
    </citation>
    <scope>NUCLEOTIDE SEQUENCE [LARGE SCALE GENOMIC DNA]</scope>
    <source>
        <strain evidence="2 3">B7-9</strain>
    </source>
</reference>
<dbReference type="SUPFAM" id="SSF52833">
    <property type="entry name" value="Thioredoxin-like"/>
    <property type="match status" value="1"/>
</dbReference>
<proteinExistence type="predicted"/>
<evidence type="ECO:0000259" key="1">
    <source>
        <dbReference type="PROSITE" id="PS51352"/>
    </source>
</evidence>
<keyword evidence="3" id="KW-1185">Reference proteome</keyword>
<sequence>MLERLLILVALTAVLGVIWVLLRQHQARRLAVLASQRPFAGLVPIGCPAIVAFTLPTCAECRARQTPALERLRQQLGTTVQITTLSADAHATLVERLGIMTVPATAILDPEGAVRALNQGFADETRLLRQLDAVSTAHLSPSAG</sequence>